<reference evidence="2 3" key="1">
    <citation type="submission" date="2016-03" db="EMBL/GenBank/DDBJ databases">
        <title>EvidentialGene: Evidence-directed Construction of Genes on Genomes.</title>
        <authorList>
            <person name="Gilbert D.G."/>
            <person name="Choi J.-H."/>
            <person name="Mockaitis K."/>
            <person name="Colbourne J."/>
            <person name="Pfrender M."/>
        </authorList>
    </citation>
    <scope>NUCLEOTIDE SEQUENCE [LARGE SCALE GENOMIC DNA]</scope>
    <source>
        <strain evidence="2 3">Xinb3</strain>
        <tissue evidence="2">Complete organism</tissue>
    </source>
</reference>
<keyword evidence="3" id="KW-1185">Reference proteome</keyword>
<feature type="signal peptide" evidence="1">
    <location>
        <begin position="1"/>
        <end position="18"/>
    </location>
</feature>
<proteinExistence type="predicted"/>
<evidence type="ECO:0000256" key="1">
    <source>
        <dbReference type="SAM" id="SignalP"/>
    </source>
</evidence>
<name>A0A162F114_9CRUS</name>
<feature type="chain" id="PRO_5007833830" description="Secreted protein" evidence="1">
    <location>
        <begin position="19"/>
        <end position="123"/>
    </location>
</feature>
<sequence>MCALLLAGILCCSYLPQAPEVPDWPHDAVAKIAGRALLRNVPTGTCSPLTPLLAARRTTASCCDPSPRAAADPRAVPASAVHVGPAAGGTTAAALCCRSVHSETALADSSRLDQVCTWPRLCC</sequence>
<evidence type="ECO:0008006" key="4">
    <source>
        <dbReference type="Google" id="ProtNLM"/>
    </source>
</evidence>
<accession>A0A162F114</accession>
<protein>
    <recommendedName>
        <fullName evidence="4">Secreted protein</fullName>
    </recommendedName>
</protein>
<organism evidence="2 3">
    <name type="scientific">Daphnia magna</name>
    <dbReference type="NCBI Taxonomy" id="35525"/>
    <lineage>
        <taxon>Eukaryota</taxon>
        <taxon>Metazoa</taxon>
        <taxon>Ecdysozoa</taxon>
        <taxon>Arthropoda</taxon>
        <taxon>Crustacea</taxon>
        <taxon>Branchiopoda</taxon>
        <taxon>Diplostraca</taxon>
        <taxon>Cladocera</taxon>
        <taxon>Anomopoda</taxon>
        <taxon>Daphniidae</taxon>
        <taxon>Daphnia</taxon>
    </lineage>
</organism>
<evidence type="ECO:0000313" key="2">
    <source>
        <dbReference type="EMBL" id="KZR99872.1"/>
    </source>
</evidence>
<comment type="caution">
    <text evidence="2">The sequence shown here is derived from an EMBL/GenBank/DDBJ whole genome shotgun (WGS) entry which is preliminary data.</text>
</comment>
<evidence type="ECO:0000313" key="3">
    <source>
        <dbReference type="Proteomes" id="UP000076858"/>
    </source>
</evidence>
<gene>
    <name evidence="2" type="ORF">APZ42_004093</name>
</gene>
<dbReference type="EMBL" id="LRGB01012406">
    <property type="protein sequence ID" value="KZR99872.1"/>
    <property type="molecule type" value="Genomic_DNA"/>
</dbReference>
<dbReference type="AlphaFoldDB" id="A0A162F114"/>
<dbReference type="Proteomes" id="UP000076858">
    <property type="component" value="Unassembled WGS sequence"/>
</dbReference>
<keyword evidence="1" id="KW-0732">Signal</keyword>